<keyword evidence="1 5" id="KW-0436">Ligase</keyword>
<keyword evidence="3 5" id="KW-0067">ATP-binding</keyword>
<dbReference type="Pfam" id="PF04107">
    <property type="entry name" value="GCS2"/>
    <property type="match status" value="1"/>
</dbReference>
<comment type="similarity">
    <text evidence="5">Belongs to the glutamate--cysteine ligase type 2 family. YbdK subfamily.</text>
</comment>
<dbReference type="InterPro" id="IPR014746">
    <property type="entry name" value="Gln_synth/guanido_kin_cat_dom"/>
</dbReference>
<dbReference type="PANTHER" id="PTHR36510:SF1">
    <property type="entry name" value="GLUTAMATE--CYSTEINE LIGASE 2-RELATED"/>
    <property type="match status" value="1"/>
</dbReference>
<comment type="function">
    <text evidence="5">ATP-dependent carboxylate-amine ligase which exhibits weak glutamate--cysteine ligase activity.</text>
</comment>
<name>A0ABU7PL68_9ACTN</name>
<evidence type="ECO:0000313" key="6">
    <source>
        <dbReference type="EMBL" id="MEE4546578.1"/>
    </source>
</evidence>
<proteinExistence type="inferred from homology"/>
<dbReference type="HAMAP" id="MF_01609">
    <property type="entry name" value="Glu_cys_ligase_2"/>
    <property type="match status" value="1"/>
</dbReference>
<dbReference type="GO" id="GO:0004357">
    <property type="term" value="F:glutamate-cysteine ligase activity"/>
    <property type="evidence" value="ECO:0007669"/>
    <property type="project" value="UniProtKB-EC"/>
</dbReference>
<dbReference type="InterPro" id="IPR011793">
    <property type="entry name" value="YbdK"/>
</dbReference>
<dbReference type="RefSeq" id="WP_330800281.1">
    <property type="nucleotide sequence ID" value="NZ_JAZEWV010000048.1"/>
</dbReference>
<evidence type="ECO:0000256" key="3">
    <source>
        <dbReference type="ARBA" id="ARBA00022840"/>
    </source>
</evidence>
<dbReference type="PANTHER" id="PTHR36510">
    <property type="entry name" value="GLUTAMATE--CYSTEINE LIGASE 2-RELATED"/>
    <property type="match status" value="1"/>
</dbReference>
<sequence length="366" mass="39035">MITLGVEEEFFLLDAETGLPAPRVDAVRAAAGLQPAAEPHEVQEELLQAQVEVATPVCRTLDEVAGHLLRLRYALGAAAESAGCRLAACGAAPLAAAEPVPVSGAARAGATRERAAQLADEQLISGMHVHVAVPDRPTGVAVLNRIRPWLPVLVAMSGNSPIWHGKDTGFASWRTIVFDRWPVSGPPPVFAGAADYDTRIRDLVDTGTVLDRGQVYWQARLSDRYPTIELRLLDAQSRADEATLFAGLARALVATALREHAASIPYVSMPQELLQLADWHAARYGLTGTLIDGEGRRGQARDVVAGLVNHLTPALDAAGDTRQVLALVHRLLAEGGPAQRQRRVFAESGMPGLLDLITEQTAAVGR</sequence>
<dbReference type="NCBIfam" id="TIGR02050">
    <property type="entry name" value="gshA_cyan_rel"/>
    <property type="match status" value="1"/>
</dbReference>
<evidence type="ECO:0000256" key="1">
    <source>
        <dbReference type="ARBA" id="ARBA00022598"/>
    </source>
</evidence>
<dbReference type="EC" id="6.3.2.2" evidence="5"/>
<dbReference type="Gene3D" id="3.30.590.20">
    <property type="match status" value="1"/>
</dbReference>
<evidence type="ECO:0000256" key="4">
    <source>
        <dbReference type="ARBA" id="ARBA00048819"/>
    </source>
</evidence>
<dbReference type="InterPro" id="IPR006336">
    <property type="entry name" value="GCS2"/>
</dbReference>
<evidence type="ECO:0000256" key="5">
    <source>
        <dbReference type="HAMAP-Rule" id="MF_01609"/>
    </source>
</evidence>
<dbReference type="Proteomes" id="UP001344658">
    <property type="component" value="Unassembled WGS sequence"/>
</dbReference>
<accession>A0ABU7PL68</accession>
<gene>
    <name evidence="6" type="ORF">V2S66_32015</name>
</gene>
<evidence type="ECO:0000313" key="7">
    <source>
        <dbReference type="Proteomes" id="UP001344658"/>
    </source>
</evidence>
<reference evidence="6 7" key="1">
    <citation type="submission" date="2023-12" db="EMBL/GenBank/DDBJ databases">
        <title>Streptomyces sp. V4-01.</title>
        <authorList>
            <person name="Somphong A."/>
            <person name="Phongsopitanun W."/>
        </authorList>
    </citation>
    <scope>NUCLEOTIDE SEQUENCE [LARGE SCALE GENOMIC DNA]</scope>
    <source>
        <strain evidence="6 7">V4-01</strain>
    </source>
</reference>
<keyword evidence="7" id="KW-1185">Reference proteome</keyword>
<comment type="caution">
    <text evidence="6">The sequence shown here is derived from an EMBL/GenBank/DDBJ whole genome shotgun (WGS) entry which is preliminary data.</text>
</comment>
<organism evidence="6 7">
    <name type="scientific">Actinacidiphila polyblastidii</name>
    <dbReference type="NCBI Taxonomy" id="3110430"/>
    <lineage>
        <taxon>Bacteria</taxon>
        <taxon>Bacillati</taxon>
        <taxon>Actinomycetota</taxon>
        <taxon>Actinomycetes</taxon>
        <taxon>Kitasatosporales</taxon>
        <taxon>Streptomycetaceae</taxon>
        <taxon>Actinacidiphila</taxon>
    </lineage>
</organism>
<dbReference type="NCBIfam" id="NF010041">
    <property type="entry name" value="PRK13517.1-1"/>
    <property type="match status" value="1"/>
</dbReference>
<dbReference type="EMBL" id="JAZEWV010000048">
    <property type="protein sequence ID" value="MEE4546578.1"/>
    <property type="molecule type" value="Genomic_DNA"/>
</dbReference>
<evidence type="ECO:0000256" key="2">
    <source>
        <dbReference type="ARBA" id="ARBA00022741"/>
    </source>
</evidence>
<dbReference type="SUPFAM" id="SSF55931">
    <property type="entry name" value="Glutamine synthetase/guanido kinase"/>
    <property type="match status" value="1"/>
</dbReference>
<dbReference type="InterPro" id="IPR050141">
    <property type="entry name" value="GCL_type2/YbdK_subfam"/>
</dbReference>
<comment type="catalytic activity">
    <reaction evidence="4 5">
        <text>L-cysteine + L-glutamate + ATP = gamma-L-glutamyl-L-cysteine + ADP + phosphate + H(+)</text>
        <dbReference type="Rhea" id="RHEA:13285"/>
        <dbReference type="ChEBI" id="CHEBI:15378"/>
        <dbReference type="ChEBI" id="CHEBI:29985"/>
        <dbReference type="ChEBI" id="CHEBI:30616"/>
        <dbReference type="ChEBI" id="CHEBI:35235"/>
        <dbReference type="ChEBI" id="CHEBI:43474"/>
        <dbReference type="ChEBI" id="CHEBI:58173"/>
        <dbReference type="ChEBI" id="CHEBI:456216"/>
        <dbReference type="EC" id="6.3.2.2"/>
    </reaction>
</comment>
<keyword evidence="2 5" id="KW-0547">Nucleotide-binding</keyword>
<protein>
    <recommendedName>
        <fullName evidence="5">Putative glutamate--cysteine ligase 2</fullName>
        <ecNumber evidence="5">6.3.2.2</ecNumber>
    </recommendedName>
    <alternativeName>
        <fullName evidence="5">Gamma-glutamylcysteine synthetase 2</fullName>
        <shortName evidence="5">GCS 2</shortName>
        <shortName evidence="5">Gamma-GCS 2</shortName>
    </alternativeName>
</protein>